<comment type="subcellular location">
    <subcellularLocation>
        <location evidence="9">Cytoplasm</location>
    </subcellularLocation>
</comment>
<keyword evidence="3 9" id="KW-0547">Nucleotide-binding</keyword>
<dbReference type="RefSeq" id="WP_013174218.1">
    <property type="nucleotide sequence ID" value="NC_014220.1"/>
</dbReference>
<dbReference type="EC" id="5.6.2.2" evidence="9"/>
<organism evidence="12 13">
    <name type="scientific">Syntrophothermus lipocalidus (strain DSM 12680 / TGB-C1)</name>
    <dbReference type="NCBI Taxonomy" id="643648"/>
    <lineage>
        <taxon>Bacteria</taxon>
        <taxon>Bacillati</taxon>
        <taxon>Bacillota</taxon>
        <taxon>Clostridia</taxon>
        <taxon>Eubacteriales</taxon>
        <taxon>Syntrophomonadaceae</taxon>
        <taxon>Syntrophothermus</taxon>
    </lineage>
</organism>
<dbReference type="STRING" id="643648.Slip_0006"/>
<accession>D7CPP2</accession>
<dbReference type="SUPFAM" id="SSF56719">
    <property type="entry name" value="Type II DNA topoisomerase"/>
    <property type="match status" value="1"/>
</dbReference>
<dbReference type="NCBIfam" id="NF004044">
    <property type="entry name" value="PRK05561.1"/>
    <property type="match status" value="1"/>
</dbReference>
<evidence type="ECO:0000256" key="7">
    <source>
        <dbReference type="ARBA" id="ARBA00023235"/>
    </source>
</evidence>
<keyword evidence="9" id="KW-0963">Cytoplasm</keyword>
<dbReference type="GO" id="GO:0006261">
    <property type="term" value="P:DNA-templated DNA replication"/>
    <property type="evidence" value="ECO:0007669"/>
    <property type="project" value="UniProtKB-UniRule"/>
</dbReference>
<feature type="active site" description="O-(5'-phospho-DNA)-tyrosine intermediate" evidence="9 10">
    <location>
        <position position="122"/>
    </location>
</feature>
<comment type="miscellaneous">
    <text evidence="9">Few gyrases are as efficient as E.coli at forming negative supercoils. Not all organisms have 2 type II topoisomerases; in organisms with a single type II topoisomerase this enzyme also has to decatenate newly replicated chromosomes.</text>
</comment>
<evidence type="ECO:0000256" key="4">
    <source>
        <dbReference type="ARBA" id="ARBA00022840"/>
    </source>
</evidence>
<dbReference type="PANTHER" id="PTHR43493">
    <property type="entry name" value="DNA GYRASE/TOPOISOMERASE SUBUNIT A"/>
    <property type="match status" value="1"/>
</dbReference>
<dbReference type="PROSITE" id="PS52040">
    <property type="entry name" value="TOPO_IIA"/>
    <property type="match status" value="1"/>
</dbReference>
<comment type="similarity">
    <text evidence="2 9">Belongs to the type II topoisomerase GyrA/ParC subunit family.</text>
</comment>
<evidence type="ECO:0000256" key="1">
    <source>
        <dbReference type="ARBA" id="ARBA00000185"/>
    </source>
</evidence>
<evidence type="ECO:0000256" key="3">
    <source>
        <dbReference type="ARBA" id="ARBA00022741"/>
    </source>
</evidence>
<dbReference type="OrthoDB" id="9806486at2"/>
<dbReference type="InterPro" id="IPR005743">
    <property type="entry name" value="GyrA"/>
</dbReference>
<dbReference type="InterPro" id="IPR013760">
    <property type="entry name" value="Topo_IIA-like_dom_sf"/>
</dbReference>
<gene>
    <name evidence="9" type="primary">gyrA</name>
    <name evidence="12" type="ordered locus">Slip_0006</name>
</gene>
<comment type="subunit">
    <text evidence="9">Heterotetramer, composed of two GyrA and two GyrB chains. In the heterotetramer, GyrA contains the active site tyrosine that forms a transient covalent intermediate with DNA, while GyrB binds cofactors and catalyzes ATP hydrolysis.</text>
</comment>
<dbReference type="InterPro" id="IPR035516">
    <property type="entry name" value="Gyrase/topoIV_suA_C"/>
</dbReference>
<comment type="catalytic activity">
    <reaction evidence="1 9 10">
        <text>ATP-dependent breakage, passage and rejoining of double-stranded DNA.</text>
        <dbReference type="EC" id="5.6.2.2"/>
    </reaction>
</comment>
<feature type="domain" description="Topo IIA-type catalytic" evidence="11">
    <location>
        <begin position="34"/>
        <end position="498"/>
    </location>
</feature>
<dbReference type="Gene3D" id="2.120.10.90">
    <property type="entry name" value="DNA gyrase/topoisomerase IV, subunit A, C-terminal"/>
    <property type="match status" value="1"/>
</dbReference>
<proteinExistence type="inferred from homology"/>
<dbReference type="GO" id="GO:0005737">
    <property type="term" value="C:cytoplasm"/>
    <property type="evidence" value="ECO:0007669"/>
    <property type="project" value="UniProtKB-SubCell"/>
</dbReference>
<dbReference type="FunFam" id="3.30.1360.40:FF:000002">
    <property type="entry name" value="DNA gyrase subunit A"/>
    <property type="match status" value="1"/>
</dbReference>
<dbReference type="SMART" id="SM00434">
    <property type="entry name" value="TOP4c"/>
    <property type="match status" value="1"/>
</dbReference>
<dbReference type="InterPro" id="IPR002205">
    <property type="entry name" value="Topo_IIA_dom_A"/>
</dbReference>
<dbReference type="FunFam" id="1.10.268.10:FF:000001">
    <property type="entry name" value="DNA gyrase subunit A"/>
    <property type="match status" value="1"/>
</dbReference>
<dbReference type="GO" id="GO:0005694">
    <property type="term" value="C:chromosome"/>
    <property type="evidence" value="ECO:0007669"/>
    <property type="project" value="InterPro"/>
</dbReference>
<evidence type="ECO:0000313" key="13">
    <source>
        <dbReference type="Proteomes" id="UP000000378"/>
    </source>
</evidence>
<dbReference type="NCBIfam" id="NF004043">
    <property type="entry name" value="PRK05560.1"/>
    <property type="match status" value="1"/>
</dbReference>
<sequence>MQASQTKVLPIDIEKEVKRSFLDYSMSVIVSRALPDVRDGLKPVHRRILYAFYEQGMTPEKPHRKSANLVGLVLGQYHPHGDAAVYDAMVRMAQDFSMRYCLVDGHGNFGSVDGDSPAAMRYTEARLTALAVEMLRDIEKDTVDFRPNYDDTRQEPVVLPARLPNLLINGSTGIAVGMATSIPPHNLTEVVEGLIHLLENPEATVDELMRYIKGPDFPTAGLIMGTRGMRQAYRTGRGSVTVRGRCEIEEKKGGRTSIVVTEIPYMVNKAKLVERIAELVKEKKIDGITDLRDESDRRGIRIVMDIRRDISPSVILNKLYRNTQLQDNFGITLLALVDGEPQVLNLKEMLNQYLNHRREVIRRRTEFDLKVARDRLHIVEGLKIALDNLDEVVDIIRNSPDVKTARNNLMSRFDLTEMQAEAIVEMRLRQLTGLERNKLEEEYRELVGRISDLEDILRRPERVQAIIKEDLIDIKTRFGDKRRTEIREEDASFEAEDLIEEESIVVTLSNRGYIKRQPLSTYRSQRRGGKGVTGTAIRSEDFATDIFVTTTLSTLLFFTNHGRVYSLKAYQVPEASRQSRGTPVINFLRLNPGEKVNTVISVNRFDAGQHLVMATRTGMVKKVPIDEFRQIRRSGIIAINLRNQDELVGVQKIYKGDRLVLVTGRGYSIVFDEGDVRVMGRGAAGVRGISLEQGDKVIDIDKYKEGADMLLVTERGYGKRTSLQELRLQKRGGKGLKTIQISEKTGELVGGKAVFPKEEFVALTGAGFVIRLKVDDVPRQKRYSRGVVVMRCEDNDHIVSIARFKSEDEEE</sequence>
<evidence type="ECO:0000256" key="9">
    <source>
        <dbReference type="HAMAP-Rule" id="MF_01897"/>
    </source>
</evidence>
<dbReference type="Pfam" id="PF03989">
    <property type="entry name" value="DNA_gyraseA_C"/>
    <property type="match status" value="6"/>
</dbReference>
<dbReference type="SUPFAM" id="SSF101904">
    <property type="entry name" value="GyrA/ParC C-terminal domain-like"/>
    <property type="match status" value="1"/>
</dbReference>
<dbReference type="NCBIfam" id="TIGR01063">
    <property type="entry name" value="gyrA"/>
    <property type="match status" value="1"/>
</dbReference>
<evidence type="ECO:0000256" key="6">
    <source>
        <dbReference type="ARBA" id="ARBA00023125"/>
    </source>
</evidence>
<dbReference type="FunFam" id="3.90.199.10:FF:000001">
    <property type="entry name" value="DNA gyrase subunit A"/>
    <property type="match status" value="1"/>
</dbReference>
<dbReference type="Pfam" id="PF00521">
    <property type="entry name" value="DNA_topoisoIV"/>
    <property type="match status" value="1"/>
</dbReference>
<dbReference type="InterPro" id="IPR006691">
    <property type="entry name" value="GyrA/parC_rep"/>
</dbReference>
<dbReference type="FunFam" id="2.120.10.90:FF:000005">
    <property type="entry name" value="DNA topoisomerase 4 subunit A"/>
    <property type="match status" value="1"/>
</dbReference>
<dbReference type="Gene3D" id="1.10.268.10">
    <property type="entry name" value="Topoisomerase, domain 3"/>
    <property type="match status" value="1"/>
</dbReference>
<name>D7CPP2_SYNLT</name>
<dbReference type="InterPro" id="IPR013757">
    <property type="entry name" value="Topo_IIA_A_a_sf"/>
</dbReference>
<dbReference type="Gene3D" id="3.30.1360.40">
    <property type="match status" value="1"/>
</dbReference>
<reference evidence="13" key="1">
    <citation type="journal article" date="2010" name="Stand. Genomic Sci.">
        <title>Complete genome sequence of Syntrophothermus lipocalidus type strain (TGB-C1T).</title>
        <authorList>
            <consortium name="US DOE Joint Genome Institute (JGI-PGF)"/>
            <person name="Djao O."/>
            <person name="Zhang X."/>
            <person name="Lucas S."/>
            <person name="Lapidus A."/>
            <person name="Glavina Del Rio T."/>
            <person name="Nolan M."/>
            <person name="Tice H."/>
            <person name="Cheng J."/>
            <person name="Han C."/>
            <person name="Tapia R."/>
            <person name="Goodwin L."/>
            <person name="Pitluck S."/>
            <person name="Liolios K."/>
            <person name="Ivanova N."/>
            <person name="Mavromatis K."/>
            <person name="Mikhailova N."/>
            <person name="Ovchinnikova G."/>
            <person name="Pati A."/>
            <person name="Brambilla E."/>
            <person name="Chen A."/>
            <person name="Palaniappan K."/>
            <person name="Land M."/>
            <person name="Hauser L."/>
            <person name="Chang Y."/>
            <person name="Jeffries C."/>
            <person name="Rohde M."/>
            <person name="Sikorski J."/>
            <person name="Spring S."/>
            <person name="Goker M."/>
            <person name="Detter J."/>
            <person name="Woyke T."/>
            <person name="Bristow J."/>
            <person name="Eisen J."/>
            <person name="Markowitz V."/>
            <person name="Hugenholtz P."/>
            <person name="Kyrpides N."/>
            <person name="Klenk H."/>
        </authorList>
    </citation>
    <scope>NUCLEOTIDE SEQUENCE [LARGE SCALE GENOMIC DNA]</scope>
    <source>
        <strain evidence="13">DSM 12680 / TGB-C1</strain>
    </source>
</reference>
<dbReference type="InterPro" id="IPR013758">
    <property type="entry name" value="Topo_IIA_A/C_ab"/>
</dbReference>
<reference evidence="12 13" key="2">
    <citation type="journal article" date="2010" name="Stand. Genomic Sci.">
        <title>Complete genome sequence of Syntrophothermus lipocalidus type strain (TGB-C1).</title>
        <authorList>
            <person name="Djao O.D."/>
            <person name="Zhang X."/>
            <person name="Lucas S."/>
            <person name="Lapidus A."/>
            <person name="Del Rio T.G."/>
            <person name="Nolan M."/>
            <person name="Tice H."/>
            <person name="Cheng J.F."/>
            <person name="Han C."/>
            <person name="Tapia R."/>
            <person name="Goodwin L."/>
            <person name="Pitluck S."/>
            <person name="Liolios K."/>
            <person name="Ivanova N."/>
            <person name="Mavromatis K."/>
            <person name="Mikhailova N."/>
            <person name="Ovchinnikova G."/>
            <person name="Pati A."/>
            <person name="Brambilla E."/>
            <person name="Chen A."/>
            <person name="Palaniappan K."/>
            <person name="Land M."/>
            <person name="Hauser L."/>
            <person name="Chang Y.J."/>
            <person name="Jeffries C.D."/>
            <person name="Rohde M."/>
            <person name="Sikorski J."/>
            <person name="Spring S."/>
            <person name="Goker M."/>
            <person name="Detter J.C."/>
            <person name="Woyke T."/>
            <person name="Bristow J."/>
            <person name="Eisen J.A."/>
            <person name="Markowitz V."/>
            <person name="Hugenholtz P."/>
            <person name="Kyrpides N.C."/>
            <person name="Klenk H.P."/>
        </authorList>
    </citation>
    <scope>NUCLEOTIDE SEQUENCE [LARGE SCALE GENOMIC DNA]</scope>
    <source>
        <strain evidence="13">DSM 12680 / TGB-C1</strain>
    </source>
</reference>
<keyword evidence="13" id="KW-1185">Reference proteome</keyword>
<dbReference type="GO" id="GO:0003677">
    <property type="term" value="F:DNA binding"/>
    <property type="evidence" value="ECO:0007669"/>
    <property type="project" value="UniProtKB-UniRule"/>
</dbReference>
<dbReference type="GO" id="GO:0034335">
    <property type="term" value="F:DNA negative supercoiling activity"/>
    <property type="evidence" value="ECO:0007669"/>
    <property type="project" value="UniProtKB-ARBA"/>
</dbReference>
<comment type="subunit">
    <text evidence="8">Heterotetramer composed of ParC and ParE.</text>
</comment>
<evidence type="ECO:0000256" key="8">
    <source>
        <dbReference type="ARBA" id="ARBA00063644"/>
    </source>
</evidence>
<dbReference type="HAMAP" id="MF_01897">
    <property type="entry name" value="GyrA"/>
    <property type="match status" value="1"/>
</dbReference>
<dbReference type="AlphaFoldDB" id="D7CPP2"/>
<feature type="short sequence motif" description="GyrA-box" evidence="9">
    <location>
        <begin position="525"/>
        <end position="531"/>
    </location>
</feature>
<protein>
    <recommendedName>
        <fullName evidence="9">DNA gyrase subunit A</fullName>
        <ecNumber evidence="9">5.6.2.2</ecNumber>
    </recommendedName>
</protein>
<dbReference type="HOGENOM" id="CLU_002977_6_2_9"/>
<evidence type="ECO:0000313" key="12">
    <source>
        <dbReference type="EMBL" id="ADI00814.1"/>
    </source>
</evidence>
<dbReference type="eggNOG" id="COG0188">
    <property type="taxonomic scope" value="Bacteria"/>
</dbReference>
<dbReference type="CDD" id="cd00187">
    <property type="entry name" value="TOP4c"/>
    <property type="match status" value="1"/>
</dbReference>
<dbReference type="GO" id="GO:0006265">
    <property type="term" value="P:DNA topological change"/>
    <property type="evidence" value="ECO:0007669"/>
    <property type="project" value="UniProtKB-UniRule"/>
</dbReference>
<dbReference type="EMBL" id="CP002048">
    <property type="protein sequence ID" value="ADI00814.1"/>
    <property type="molecule type" value="Genomic_DNA"/>
</dbReference>
<keyword evidence="7 9" id="KW-0413">Isomerase</keyword>
<dbReference type="GO" id="GO:0009330">
    <property type="term" value="C:DNA topoisomerase type II (double strand cut, ATP-hydrolyzing) complex"/>
    <property type="evidence" value="ECO:0007669"/>
    <property type="project" value="TreeGrafter"/>
</dbReference>
<dbReference type="PANTHER" id="PTHR43493:SF5">
    <property type="entry name" value="DNA GYRASE SUBUNIT A, CHLOROPLASTIC_MITOCHONDRIAL"/>
    <property type="match status" value="1"/>
</dbReference>
<dbReference type="GO" id="GO:0005524">
    <property type="term" value="F:ATP binding"/>
    <property type="evidence" value="ECO:0007669"/>
    <property type="project" value="UniProtKB-UniRule"/>
</dbReference>
<dbReference type="Proteomes" id="UP000000378">
    <property type="component" value="Chromosome"/>
</dbReference>
<evidence type="ECO:0000256" key="2">
    <source>
        <dbReference type="ARBA" id="ARBA00008263"/>
    </source>
</evidence>
<evidence type="ECO:0000259" key="11">
    <source>
        <dbReference type="PROSITE" id="PS52040"/>
    </source>
</evidence>
<evidence type="ECO:0000256" key="5">
    <source>
        <dbReference type="ARBA" id="ARBA00023029"/>
    </source>
</evidence>
<evidence type="ECO:0000256" key="10">
    <source>
        <dbReference type="PROSITE-ProRule" id="PRU01384"/>
    </source>
</evidence>
<comment type="function">
    <text evidence="9">A type II topoisomerase that negatively supercoils closed circular double-stranded (ds) DNA in an ATP-dependent manner to modulate DNA topology and maintain chromosomes in an underwound state. Negative supercoiling favors strand separation, and DNA replication, transcription, recombination and repair, all of which involve strand separation. Also able to catalyze the interconversion of other topological isomers of dsDNA rings, including catenanes and knotted rings. Type II topoisomerases break and join 2 DNA strands simultaneously in an ATP-dependent manner.</text>
</comment>
<keyword evidence="6 9" id="KW-0238">DNA-binding</keyword>
<keyword evidence="5 9" id="KW-0799">Topoisomerase</keyword>
<keyword evidence="4 9" id="KW-0067">ATP-binding</keyword>
<dbReference type="KEGG" id="slp:Slip_0006"/>
<dbReference type="Gene3D" id="3.90.199.10">
    <property type="entry name" value="Topoisomerase II, domain 5"/>
    <property type="match status" value="1"/>
</dbReference>
<dbReference type="InterPro" id="IPR050220">
    <property type="entry name" value="Type_II_DNA_Topoisomerases"/>
</dbReference>